<dbReference type="RefSeq" id="WP_282298883.1">
    <property type="nucleotide sequence ID" value="NZ_CP124616.1"/>
</dbReference>
<evidence type="ECO:0000313" key="3">
    <source>
        <dbReference type="Proteomes" id="UP001241605"/>
    </source>
</evidence>
<dbReference type="InterPro" id="IPR029068">
    <property type="entry name" value="Glyas_Bleomycin-R_OHBP_Dase"/>
</dbReference>
<dbReference type="SUPFAM" id="SSF54593">
    <property type="entry name" value="Glyoxalase/Bleomycin resistance protein/Dihydroxybiphenyl dioxygenase"/>
    <property type="match status" value="1"/>
</dbReference>
<reference evidence="2 3" key="1">
    <citation type="submission" date="2023-05" db="EMBL/GenBank/DDBJ databases">
        <title>YMD87, complete Genome.</title>
        <authorList>
            <person name="Zhang J."/>
            <person name="Xu X."/>
        </authorList>
    </citation>
    <scope>NUCLEOTIDE SEQUENCE [LARGE SCALE GENOMIC DNA]</scope>
    <source>
        <strain evidence="2 3">YMD87</strain>
    </source>
</reference>
<protein>
    <submittedName>
        <fullName evidence="2">VOC family protein</fullName>
    </submittedName>
</protein>
<evidence type="ECO:0000259" key="1">
    <source>
        <dbReference type="Pfam" id="PF13468"/>
    </source>
</evidence>
<keyword evidence="3" id="KW-1185">Reference proteome</keyword>
<dbReference type="InterPro" id="IPR025870">
    <property type="entry name" value="Glyoxalase-like_dom"/>
</dbReference>
<proteinExistence type="predicted"/>
<dbReference type="Proteomes" id="UP001241605">
    <property type="component" value="Chromosome"/>
</dbReference>
<dbReference type="Pfam" id="PF13468">
    <property type="entry name" value="Glyoxalase_3"/>
    <property type="match status" value="1"/>
</dbReference>
<sequence length="204" mass="22188">MLELDHIAVLGETLEEAVHVVEDALGLPMMHGGTHERFGTHNMLLGMAPLLYIEAIACDPAAPPPPDPRWFGLDDFKGPARLDKWICRVPDLDAALRALPMAGRRVELSRGVLRWAMAVPQNGQLPFDGMFPALIQWHDDVPPPGKSMTGAPVQLQSLTVRHPDAQALEALLKPHLQAPLVGFETADKAGLAARITVNDEVCLL</sequence>
<dbReference type="EMBL" id="CP124616">
    <property type="protein sequence ID" value="WGW02252.1"/>
    <property type="molecule type" value="Genomic_DNA"/>
</dbReference>
<evidence type="ECO:0000313" key="2">
    <source>
        <dbReference type="EMBL" id="WGW02252.1"/>
    </source>
</evidence>
<dbReference type="Gene3D" id="3.10.180.10">
    <property type="entry name" value="2,3-Dihydroxybiphenyl 1,2-Dioxygenase, domain 1"/>
    <property type="match status" value="1"/>
</dbReference>
<feature type="domain" description="Glyoxalase-like" evidence="1">
    <location>
        <begin position="4"/>
        <end position="173"/>
    </location>
</feature>
<name>A0ABY8QDH1_9RHOB</name>
<organism evidence="2 3">
    <name type="scientific">Tropicibacter oceani</name>
    <dbReference type="NCBI Taxonomy" id="3058420"/>
    <lineage>
        <taxon>Bacteria</taxon>
        <taxon>Pseudomonadati</taxon>
        <taxon>Pseudomonadota</taxon>
        <taxon>Alphaproteobacteria</taxon>
        <taxon>Rhodobacterales</taxon>
        <taxon>Roseobacteraceae</taxon>
        <taxon>Tropicibacter</taxon>
    </lineage>
</organism>
<accession>A0ABY8QDH1</accession>
<gene>
    <name evidence="2" type="ORF">QF118_09800</name>
</gene>